<feature type="domain" description="Glycoside hydrolase family 9" evidence="8">
    <location>
        <begin position="15"/>
        <end position="102"/>
    </location>
</feature>
<sequence length="167" mass="18749">MLQAAVLRPELSSVFNVDTLRDKSEVWLDAAVDNKMSSFFYTPGALPWWKGDSDGTSMNPMMNAAFLSAIYGPFARGSKVNKYAGWTNFLIDYVLGKNPMNTPRKVAKRPKSSSQVALEAALPTVFIVLALAIAGFVAFKKRDTIRQWSRQRRMKKIGVSYKKEDFV</sequence>
<evidence type="ECO:0000256" key="3">
    <source>
        <dbReference type="ARBA" id="ARBA00012601"/>
    </source>
</evidence>
<evidence type="ECO:0000256" key="7">
    <source>
        <dbReference type="SAM" id="Phobius"/>
    </source>
</evidence>
<evidence type="ECO:0000256" key="2">
    <source>
        <dbReference type="ARBA" id="ARBA00007072"/>
    </source>
</evidence>
<comment type="catalytic activity">
    <reaction evidence="1">
        <text>Endohydrolysis of (1-&gt;4)-beta-D-glucosidic linkages in cellulose, lichenin and cereal beta-D-glucans.</text>
        <dbReference type="EC" id="3.2.1.4"/>
    </reaction>
</comment>
<dbReference type="InterPro" id="IPR012341">
    <property type="entry name" value="6hp_glycosidase-like_sf"/>
</dbReference>
<dbReference type="InterPro" id="IPR001701">
    <property type="entry name" value="Glyco_hydro_9"/>
</dbReference>
<evidence type="ECO:0000256" key="5">
    <source>
        <dbReference type="ARBA" id="ARBA00023277"/>
    </source>
</evidence>
<evidence type="ECO:0000256" key="4">
    <source>
        <dbReference type="ARBA" id="ARBA00023001"/>
    </source>
</evidence>
<keyword evidence="7" id="KW-0472">Membrane</keyword>
<dbReference type="GO" id="GO:0030245">
    <property type="term" value="P:cellulose catabolic process"/>
    <property type="evidence" value="ECO:0007669"/>
    <property type="project" value="UniProtKB-KW"/>
</dbReference>
<keyword evidence="10" id="KW-1185">Reference proteome</keyword>
<dbReference type="EC" id="3.2.1.4" evidence="3"/>
<proteinExistence type="inferred from homology"/>
<feature type="transmembrane region" description="Helical" evidence="7">
    <location>
        <begin position="120"/>
        <end position="139"/>
    </location>
</feature>
<evidence type="ECO:0000313" key="10">
    <source>
        <dbReference type="Proteomes" id="UP000054845"/>
    </source>
</evidence>
<dbReference type="OrthoDB" id="10257085at2759"/>
<dbReference type="EMBL" id="CCYA01000389">
    <property type="protein sequence ID" value="CEH19324.1"/>
    <property type="molecule type" value="Genomic_DNA"/>
</dbReference>
<evidence type="ECO:0000256" key="1">
    <source>
        <dbReference type="ARBA" id="ARBA00000966"/>
    </source>
</evidence>
<accession>A0A0P1BSY5</accession>
<dbReference type="GO" id="GO:0008810">
    <property type="term" value="F:cellulase activity"/>
    <property type="evidence" value="ECO:0007669"/>
    <property type="project" value="UniProtKB-EC"/>
</dbReference>
<reference evidence="9 10" key="1">
    <citation type="submission" date="2014-09" db="EMBL/GenBank/DDBJ databases">
        <authorList>
            <person name="Magalhaes I.L.F."/>
            <person name="Oliveira U."/>
            <person name="Santos F.R."/>
            <person name="Vidigal T.H.D.A."/>
            <person name="Brescovit A.D."/>
            <person name="Santos A.J."/>
        </authorList>
    </citation>
    <scope>NUCLEOTIDE SEQUENCE [LARGE SCALE GENOMIC DNA]</scope>
</reference>
<name>A0A0P1BSY5_9BASI</name>
<dbReference type="SUPFAM" id="SSF48208">
    <property type="entry name" value="Six-hairpin glycosidases"/>
    <property type="match status" value="1"/>
</dbReference>
<evidence type="ECO:0000259" key="8">
    <source>
        <dbReference type="Pfam" id="PF00759"/>
    </source>
</evidence>
<protein>
    <recommendedName>
        <fullName evidence="3">cellulase</fullName>
        <ecNumber evidence="3">3.2.1.4</ecNumber>
    </recommendedName>
</protein>
<keyword evidence="6" id="KW-0624">Polysaccharide degradation</keyword>
<evidence type="ECO:0000313" key="9">
    <source>
        <dbReference type="EMBL" id="CEH19324.1"/>
    </source>
</evidence>
<evidence type="ECO:0000256" key="6">
    <source>
        <dbReference type="ARBA" id="ARBA00023326"/>
    </source>
</evidence>
<dbReference type="STRING" id="401625.A0A0P1BSY5"/>
<keyword evidence="5" id="KW-0119">Carbohydrate metabolism</keyword>
<keyword evidence="4" id="KW-0136">Cellulose degradation</keyword>
<dbReference type="Gene3D" id="1.50.10.10">
    <property type="match status" value="1"/>
</dbReference>
<keyword evidence="7" id="KW-0812">Transmembrane</keyword>
<dbReference type="AlphaFoldDB" id="A0A0P1BSY5"/>
<comment type="similarity">
    <text evidence="2">Belongs to the glycosyl hydrolase 9 (cellulase E) family.</text>
</comment>
<keyword evidence="7" id="KW-1133">Transmembrane helix</keyword>
<dbReference type="Pfam" id="PF00759">
    <property type="entry name" value="Glyco_hydro_9"/>
    <property type="match status" value="1"/>
</dbReference>
<dbReference type="Proteomes" id="UP000054845">
    <property type="component" value="Unassembled WGS sequence"/>
</dbReference>
<organism evidence="9 10">
    <name type="scientific">Ceraceosorus bombacis</name>
    <dbReference type="NCBI Taxonomy" id="401625"/>
    <lineage>
        <taxon>Eukaryota</taxon>
        <taxon>Fungi</taxon>
        <taxon>Dikarya</taxon>
        <taxon>Basidiomycota</taxon>
        <taxon>Ustilaginomycotina</taxon>
        <taxon>Exobasidiomycetes</taxon>
        <taxon>Ceraceosorales</taxon>
        <taxon>Ceraceosoraceae</taxon>
        <taxon>Ceraceosorus</taxon>
    </lineage>
</organism>
<dbReference type="InterPro" id="IPR008928">
    <property type="entry name" value="6-hairpin_glycosidase_sf"/>
</dbReference>